<evidence type="ECO:0000256" key="6">
    <source>
        <dbReference type="ARBA" id="ARBA00022801"/>
    </source>
</evidence>
<dbReference type="InterPro" id="IPR000895">
    <property type="entry name" value="Transthyretin/HIU_hydrolase"/>
</dbReference>
<evidence type="ECO:0000256" key="3">
    <source>
        <dbReference type="ARBA" id="ARBA00009850"/>
    </source>
</evidence>
<evidence type="ECO:0000256" key="5">
    <source>
        <dbReference type="ARBA" id="ARBA00022631"/>
    </source>
</evidence>
<keyword evidence="12" id="KW-1185">Reference proteome</keyword>
<feature type="binding site" evidence="7">
    <location>
        <position position="29"/>
    </location>
    <ligand>
        <name>substrate</name>
    </ligand>
</feature>
<dbReference type="GO" id="GO:0033971">
    <property type="term" value="F:hydroxyisourate hydrolase activity"/>
    <property type="evidence" value="ECO:0007669"/>
    <property type="project" value="UniProtKB-EC"/>
</dbReference>
<comment type="similarity">
    <text evidence="3 8">Belongs to the transthyretin family. 5-hydroxyisourate hydrolase subfamily.</text>
</comment>
<dbReference type="RefSeq" id="WP_140623616.1">
    <property type="nucleotide sequence ID" value="NZ_VFRQ01000014.1"/>
</dbReference>
<accession>A0A501W993</accession>
<comment type="caution">
    <text evidence="11">The sequence shown here is derived from an EMBL/GenBank/DDBJ whole genome shotgun (WGS) entry which is preliminary data.</text>
</comment>
<dbReference type="Gene3D" id="2.60.40.180">
    <property type="entry name" value="Transthyretin/hydroxyisourate hydrolase domain"/>
    <property type="match status" value="1"/>
</dbReference>
<dbReference type="NCBIfam" id="TIGR02962">
    <property type="entry name" value="hdxy_isourate"/>
    <property type="match status" value="1"/>
</dbReference>
<dbReference type="InterPro" id="IPR023416">
    <property type="entry name" value="Transthyretin/HIU_hydrolase_d"/>
</dbReference>
<evidence type="ECO:0000256" key="9">
    <source>
        <dbReference type="SAM" id="SignalP"/>
    </source>
</evidence>
<dbReference type="GO" id="GO:0006144">
    <property type="term" value="P:purine nucleobase metabolic process"/>
    <property type="evidence" value="ECO:0007669"/>
    <property type="project" value="UniProtKB-KW"/>
</dbReference>
<keyword evidence="6 8" id="KW-0378">Hydrolase</keyword>
<dbReference type="SUPFAM" id="SSF49472">
    <property type="entry name" value="Transthyretin (synonym: prealbumin)"/>
    <property type="match status" value="1"/>
</dbReference>
<dbReference type="Pfam" id="PF00576">
    <property type="entry name" value="Transthyretin"/>
    <property type="match status" value="1"/>
</dbReference>
<dbReference type="PANTHER" id="PTHR10395:SF7">
    <property type="entry name" value="5-HYDROXYISOURATE HYDROLASE"/>
    <property type="match status" value="1"/>
</dbReference>
<evidence type="ECO:0000259" key="10">
    <source>
        <dbReference type="SMART" id="SM00095"/>
    </source>
</evidence>
<evidence type="ECO:0000313" key="11">
    <source>
        <dbReference type="EMBL" id="TPE42136.1"/>
    </source>
</evidence>
<feature type="domain" description="Transthyretin/hydroxyisourate hydrolase" evidence="10">
    <location>
        <begin position="21"/>
        <end position="135"/>
    </location>
</feature>
<dbReference type="CDD" id="cd05822">
    <property type="entry name" value="TLP_HIUase"/>
    <property type="match status" value="1"/>
</dbReference>
<evidence type="ECO:0000256" key="2">
    <source>
        <dbReference type="ARBA" id="ARBA00002704"/>
    </source>
</evidence>
<dbReference type="EC" id="3.5.2.17" evidence="8"/>
<evidence type="ECO:0000313" key="12">
    <source>
        <dbReference type="Proteomes" id="UP000316727"/>
    </source>
</evidence>
<gene>
    <name evidence="11" type="primary">uraH</name>
    <name evidence="11" type="ORF">FJM65_18810</name>
</gene>
<proteinExistence type="inferred from homology"/>
<comment type="function">
    <text evidence="2">Catalyzes the hydrolysis of 5-hydroxyisourate (HIU) to 2-oxo-4-hydroxy-4-carboxy-5-ureidoimidazoline (OHCU).</text>
</comment>
<reference evidence="11 12" key="1">
    <citation type="submission" date="2019-06" db="EMBL/GenBank/DDBJ databases">
        <title>A novel bacterium of genus Pontibacter, isolated from marine sediment.</title>
        <authorList>
            <person name="Huang H."/>
            <person name="Mo K."/>
            <person name="Hu Y."/>
        </authorList>
    </citation>
    <scope>NUCLEOTIDE SEQUENCE [LARGE SCALE GENOMIC DNA]</scope>
    <source>
        <strain evidence="11 12">HB172049</strain>
    </source>
</reference>
<comment type="catalytic activity">
    <reaction evidence="1 8">
        <text>5-hydroxyisourate + H2O = 5-hydroxy-2-oxo-4-ureido-2,5-dihydro-1H-imidazole-5-carboxylate + H(+)</text>
        <dbReference type="Rhea" id="RHEA:23736"/>
        <dbReference type="ChEBI" id="CHEBI:15377"/>
        <dbReference type="ChEBI" id="CHEBI:15378"/>
        <dbReference type="ChEBI" id="CHEBI:18072"/>
        <dbReference type="ChEBI" id="CHEBI:58639"/>
        <dbReference type="EC" id="3.5.2.17"/>
    </reaction>
</comment>
<dbReference type="InterPro" id="IPR023418">
    <property type="entry name" value="Thyroxine_BS"/>
</dbReference>
<feature type="signal peptide" evidence="9">
    <location>
        <begin position="1"/>
        <end position="19"/>
    </location>
</feature>
<dbReference type="PROSITE" id="PS00768">
    <property type="entry name" value="TRANSTHYRETIN_1"/>
    <property type="match status" value="1"/>
</dbReference>
<protein>
    <recommendedName>
        <fullName evidence="8">5-hydroxyisourate hydrolase</fullName>
        <shortName evidence="8">HIU hydrolase</shortName>
        <shortName evidence="8">HIUHase</shortName>
        <ecNumber evidence="8">3.5.2.17</ecNumber>
    </recommendedName>
</protein>
<dbReference type="InterPro" id="IPR036817">
    <property type="entry name" value="Transthyretin/HIU_hydrolase_sf"/>
</dbReference>
<dbReference type="SMART" id="SM00095">
    <property type="entry name" value="TR_THY"/>
    <property type="match status" value="1"/>
</dbReference>
<comment type="subunit">
    <text evidence="4 8">Homotetramer.</text>
</comment>
<feature type="binding site" evidence="7">
    <location>
        <position position="132"/>
    </location>
    <ligand>
        <name>substrate</name>
    </ligand>
</feature>
<dbReference type="Proteomes" id="UP000316727">
    <property type="component" value="Unassembled WGS sequence"/>
</dbReference>
<evidence type="ECO:0000256" key="4">
    <source>
        <dbReference type="ARBA" id="ARBA00011881"/>
    </source>
</evidence>
<name>A0A501W993_9BACT</name>
<evidence type="ECO:0000256" key="7">
    <source>
        <dbReference type="PIRSR" id="PIRSR600895-51"/>
    </source>
</evidence>
<dbReference type="PANTHER" id="PTHR10395">
    <property type="entry name" value="URICASE AND TRANSTHYRETIN-RELATED"/>
    <property type="match status" value="1"/>
</dbReference>
<dbReference type="InterPro" id="IPR014306">
    <property type="entry name" value="Hydroxyisourate_hydrolase"/>
</dbReference>
<feature type="binding site" evidence="7">
    <location>
        <position position="69"/>
    </location>
    <ligand>
        <name>substrate</name>
    </ligand>
</feature>
<dbReference type="PRINTS" id="PR00189">
    <property type="entry name" value="TRNSTHYRETIN"/>
</dbReference>
<feature type="chain" id="PRO_5021236222" description="5-hydroxyisourate hydrolase" evidence="9">
    <location>
        <begin position="20"/>
        <end position="135"/>
    </location>
</feature>
<evidence type="ECO:0000256" key="8">
    <source>
        <dbReference type="RuleBase" id="RU361270"/>
    </source>
</evidence>
<organism evidence="11 12">
    <name type="scientific">Pontibacter mangrovi</name>
    <dbReference type="NCBI Taxonomy" id="2589816"/>
    <lineage>
        <taxon>Bacteria</taxon>
        <taxon>Pseudomonadati</taxon>
        <taxon>Bacteroidota</taxon>
        <taxon>Cytophagia</taxon>
        <taxon>Cytophagales</taxon>
        <taxon>Hymenobacteraceae</taxon>
        <taxon>Pontibacter</taxon>
    </lineage>
</organism>
<evidence type="ECO:0000256" key="1">
    <source>
        <dbReference type="ARBA" id="ARBA00001043"/>
    </source>
</evidence>
<keyword evidence="9" id="KW-0732">Signal</keyword>
<sequence length="135" mass="15524">MRKLILCLVFALAASVAFAQTNTYQLSSHILDVSTGTPAPGVPVRLEKLDEKTQSWNQIDEKITDKDGRIKEFLPSKKDNKGIYRLRFIIADYFKSQKTESFYPFIEVVFQIKDNNHYHVPITLSPYGYATYRGN</sequence>
<dbReference type="OrthoDB" id="9792386at2"/>
<keyword evidence="5 8" id="KW-0659">Purine metabolism</keyword>
<dbReference type="EMBL" id="VFRQ01000014">
    <property type="protein sequence ID" value="TPE42136.1"/>
    <property type="molecule type" value="Genomic_DNA"/>
</dbReference>
<dbReference type="AlphaFoldDB" id="A0A501W993"/>